<dbReference type="Pfam" id="PF15943">
    <property type="entry name" value="YdaS_toxin"/>
    <property type="match status" value="1"/>
</dbReference>
<keyword evidence="2" id="KW-1185">Reference proteome</keyword>
<dbReference type="RefSeq" id="WP_252252968.1">
    <property type="nucleotide sequence ID" value="NZ_CP098736.1"/>
</dbReference>
<dbReference type="EMBL" id="CP098736">
    <property type="protein sequence ID" value="USE79511.1"/>
    <property type="molecule type" value="Genomic_DNA"/>
</dbReference>
<accession>A0ABY4VR76</accession>
<dbReference type="InterPro" id="IPR010982">
    <property type="entry name" value="Lambda_DNA-bd_dom_sf"/>
</dbReference>
<protein>
    <submittedName>
        <fullName evidence="1">Helix-turn-helix domain-containing protein</fullName>
    </submittedName>
</protein>
<dbReference type="Gene3D" id="1.10.260.40">
    <property type="entry name" value="lambda repressor-like DNA-binding domains"/>
    <property type="match status" value="1"/>
</dbReference>
<name>A0ABY4VR76_9BURK</name>
<proteinExistence type="predicted"/>
<gene>
    <name evidence="1" type="ORF">NDR89_23250</name>
</gene>
<organism evidence="1 2">
    <name type="scientific">Cupriavidus gilardii</name>
    <dbReference type="NCBI Taxonomy" id="82541"/>
    <lineage>
        <taxon>Bacteria</taxon>
        <taxon>Pseudomonadati</taxon>
        <taxon>Pseudomonadota</taxon>
        <taxon>Betaproteobacteria</taxon>
        <taxon>Burkholderiales</taxon>
        <taxon>Burkholderiaceae</taxon>
        <taxon>Cupriavidus</taxon>
    </lineage>
</organism>
<evidence type="ECO:0000313" key="2">
    <source>
        <dbReference type="Proteomes" id="UP001056648"/>
    </source>
</evidence>
<reference evidence="1" key="1">
    <citation type="submission" date="2022-06" db="EMBL/GenBank/DDBJ databases">
        <title>Complete genome sequence and characterization of Cupriavidus gilardii QJ1 isolated from contaminating cells.</title>
        <authorList>
            <person name="Qi J."/>
        </authorList>
    </citation>
    <scope>NUCLEOTIDE SEQUENCE</scope>
    <source>
        <strain evidence="1">QJ1</strain>
    </source>
</reference>
<dbReference type="InterPro" id="IPR031856">
    <property type="entry name" value="YdaS_toxin-like"/>
</dbReference>
<evidence type="ECO:0000313" key="1">
    <source>
        <dbReference type="EMBL" id="USE79511.1"/>
    </source>
</evidence>
<dbReference type="Proteomes" id="UP001056648">
    <property type="component" value="Chromosome 2"/>
</dbReference>
<sequence>MMQFMDKFRTYLKSIKPAGVAELAEKVGTSPGQLWQIAGGHRLCREKLAIEIEKATNRAVCVEDLRPDVDWSYLRGSESCD</sequence>